<dbReference type="Proteomes" id="UP001597511">
    <property type="component" value="Unassembled WGS sequence"/>
</dbReference>
<feature type="domain" description="HTH tetR-type" evidence="3">
    <location>
        <begin position="9"/>
        <end position="69"/>
    </location>
</feature>
<keyword evidence="5" id="KW-1185">Reference proteome</keyword>
<name>A0ABW5ZZH8_9BACT</name>
<reference evidence="5" key="1">
    <citation type="journal article" date="2019" name="Int. J. Syst. Evol. Microbiol.">
        <title>The Global Catalogue of Microorganisms (GCM) 10K type strain sequencing project: providing services to taxonomists for standard genome sequencing and annotation.</title>
        <authorList>
            <consortium name="The Broad Institute Genomics Platform"/>
            <consortium name="The Broad Institute Genome Sequencing Center for Infectious Disease"/>
            <person name="Wu L."/>
            <person name="Ma J."/>
        </authorList>
    </citation>
    <scope>NUCLEOTIDE SEQUENCE [LARGE SCALE GENOMIC DNA]</scope>
    <source>
        <strain evidence="5">KCTC 23299</strain>
    </source>
</reference>
<dbReference type="PRINTS" id="PR00455">
    <property type="entry name" value="HTHTETR"/>
</dbReference>
<proteinExistence type="predicted"/>
<evidence type="ECO:0000256" key="1">
    <source>
        <dbReference type="ARBA" id="ARBA00023125"/>
    </source>
</evidence>
<dbReference type="PROSITE" id="PS50977">
    <property type="entry name" value="HTH_TETR_2"/>
    <property type="match status" value="1"/>
</dbReference>
<dbReference type="Pfam" id="PF00440">
    <property type="entry name" value="TetR_N"/>
    <property type="match status" value="1"/>
</dbReference>
<dbReference type="InterPro" id="IPR036271">
    <property type="entry name" value="Tet_transcr_reg_TetR-rel_C_sf"/>
</dbReference>
<dbReference type="SUPFAM" id="SSF48498">
    <property type="entry name" value="Tetracyclin repressor-like, C-terminal domain"/>
    <property type="match status" value="1"/>
</dbReference>
<dbReference type="PANTHER" id="PTHR43479:SF11">
    <property type="entry name" value="ACREF_ENVCD OPERON REPRESSOR-RELATED"/>
    <property type="match status" value="1"/>
</dbReference>
<dbReference type="InterPro" id="IPR050624">
    <property type="entry name" value="HTH-type_Tx_Regulator"/>
</dbReference>
<accession>A0ABW5ZZH8</accession>
<organism evidence="4 5">
    <name type="scientific">Terrimonas rubra</name>
    <dbReference type="NCBI Taxonomy" id="1035890"/>
    <lineage>
        <taxon>Bacteria</taxon>
        <taxon>Pseudomonadati</taxon>
        <taxon>Bacteroidota</taxon>
        <taxon>Chitinophagia</taxon>
        <taxon>Chitinophagales</taxon>
        <taxon>Chitinophagaceae</taxon>
        <taxon>Terrimonas</taxon>
    </lineage>
</organism>
<dbReference type="SUPFAM" id="SSF46689">
    <property type="entry name" value="Homeodomain-like"/>
    <property type="match status" value="1"/>
</dbReference>
<keyword evidence="1 2" id="KW-0238">DNA-binding</keyword>
<dbReference type="Gene3D" id="1.10.10.60">
    <property type="entry name" value="Homeodomain-like"/>
    <property type="match status" value="1"/>
</dbReference>
<feature type="DNA-binding region" description="H-T-H motif" evidence="2">
    <location>
        <begin position="32"/>
        <end position="51"/>
    </location>
</feature>
<protein>
    <submittedName>
        <fullName evidence="4">TetR/AcrR family transcriptional regulator</fullName>
    </submittedName>
</protein>
<dbReference type="InterPro" id="IPR041490">
    <property type="entry name" value="KstR2_TetR_C"/>
</dbReference>
<evidence type="ECO:0000313" key="5">
    <source>
        <dbReference type="Proteomes" id="UP001597511"/>
    </source>
</evidence>
<dbReference type="EMBL" id="JBHUOZ010000001">
    <property type="protein sequence ID" value="MFD2918429.1"/>
    <property type="molecule type" value="Genomic_DNA"/>
</dbReference>
<gene>
    <name evidence="4" type="ORF">ACFS6H_01835</name>
</gene>
<dbReference type="InterPro" id="IPR009057">
    <property type="entry name" value="Homeodomain-like_sf"/>
</dbReference>
<dbReference type="InterPro" id="IPR001647">
    <property type="entry name" value="HTH_TetR"/>
</dbReference>
<dbReference type="Gene3D" id="1.10.357.10">
    <property type="entry name" value="Tetracycline Repressor, domain 2"/>
    <property type="match status" value="1"/>
</dbReference>
<evidence type="ECO:0000313" key="4">
    <source>
        <dbReference type="EMBL" id="MFD2918429.1"/>
    </source>
</evidence>
<evidence type="ECO:0000259" key="3">
    <source>
        <dbReference type="PROSITE" id="PS50977"/>
    </source>
</evidence>
<sequence>MNKPQRKKAGKKDLILLKAAAMFREKGFAATSMRDLAEAVGIEAASLYNHIRSKNEILETICFDVANRFHTHIEEIDSNHDHAIKKVETLLRFHIKQMIENFEEVHVADREWRHLEEPYLSNMQAQRRNYRKRIAAIIQDGINKKQIANIDASTSVLIMLHAISGIESWHRSKAKISAEELENNMIRLLIDGLRNSDNK</sequence>
<dbReference type="Pfam" id="PF17932">
    <property type="entry name" value="TetR_C_24"/>
    <property type="match status" value="1"/>
</dbReference>
<dbReference type="PANTHER" id="PTHR43479">
    <property type="entry name" value="ACREF/ENVCD OPERON REPRESSOR-RELATED"/>
    <property type="match status" value="1"/>
</dbReference>
<comment type="caution">
    <text evidence="4">The sequence shown here is derived from an EMBL/GenBank/DDBJ whole genome shotgun (WGS) entry which is preliminary data.</text>
</comment>
<evidence type="ECO:0000256" key="2">
    <source>
        <dbReference type="PROSITE-ProRule" id="PRU00335"/>
    </source>
</evidence>
<dbReference type="RefSeq" id="WP_386094539.1">
    <property type="nucleotide sequence ID" value="NZ_JBHUOZ010000001.1"/>
</dbReference>